<comment type="similarity">
    <text evidence="1">Belongs to the oxoprolinase family.</text>
</comment>
<dbReference type="InterPro" id="IPR045079">
    <property type="entry name" value="Oxoprolinase-like"/>
</dbReference>
<dbReference type="Pfam" id="PF02538">
    <property type="entry name" value="Hydantoinase_B"/>
    <property type="match status" value="1"/>
</dbReference>
<dbReference type="InterPro" id="IPR003692">
    <property type="entry name" value="Hydantoinase_B"/>
</dbReference>
<name>A0A167XYT9_9HYPO</name>
<feature type="domain" description="Hydantoinase B/oxoprolinase" evidence="4">
    <location>
        <begin position="756"/>
        <end position="1311"/>
    </location>
</feature>
<dbReference type="PANTHER" id="PTHR11365:SF26">
    <property type="entry name" value="5-OXOPROLINASE"/>
    <property type="match status" value="1"/>
</dbReference>
<dbReference type="GO" id="GO:0017168">
    <property type="term" value="F:5-oxoprolinase (ATP-hydrolyzing) activity"/>
    <property type="evidence" value="ECO:0007669"/>
    <property type="project" value="TreeGrafter"/>
</dbReference>
<dbReference type="GO" id="GO:0006749">
    <property type="term" value="P:glutathione metabolic process"/>
    <property type="evidence" value="ECO:0007669"/>
    <property type="project" value="TreeGrafter"/>
</dbReference>
<dbReference type="Pfam" id="PF19278">
    <property type="entry name" value="Hydant_A_C"/>
    <property type="match status" value="1"/>
</dbReference>
<dbReference type="PANTHER" id="PTHR11365">
    <property type="entry name" value="5-OXOPROLINASE RELATED"/>
    <property type="match status" value="1"/>
</dbReference>
<feature type="compositionally biased region" description="Low complexity" evidence="2">
    <location>
        <begin position="1136"/>
        <end position="1154"/>
    </location>
</feature>
<keyword evidence="8" id="KW-1185">Reference proteome</keyword>
<dbReference type="InterPro" id="IPR008040">
    <property type="entry name" value="Hydant_A_N"/>
</dbReference>
<feature type="domain" description="Hydantoinase A/oxoprolinase" evidence="3">
    <location>
        <begin position="252"/>
        <end position="544"/>
    </location>
</feature>
<accession>A0A167XYT9</accession>
<evidence type="ECO:0000256" key="2">
    <source>
        <dbReference type="SAM" id="MobiDB-lite"/>
    </source>
</evidence>
<organism evidence="7 8">
    <name type="scientific">Niveomyces insectorum RCEF 264</name>
    <dbReference type="NCBI Taxonomy" id="1081102"/>
    <lineage>
        <taxon>Eukaryota</taxon>
        <taxon>Fungi</taxon>
        <taxon>Dikarya</taxon>
        <taxon>Ascomycota</taxon>
        <taxon>Pezizomycotina</taxon>
        <taxon>Sordariomycetes</taxon>
        <taxon>Hypocreomycetidae</taxon>
        <taxon>Hypocreales</taxon>
        <taxon>Cordycipitaceae</taxon>
        <taxon>Niveomyces</taxon>
    </lineage>
</organism>
<evidence type="ECO:0000313" key="8">
    <source>
        <dbReference type="Proteomes" id="UP000076874"/>
    </source>
</evidence>
<dbReference type="Proteomes" id="UP000076874">
    <property type="component" value="Unassembled WGS sequence"/>
</dbReference>
<feature type="region of interest" description="Disordered" evidence="2">
    <location>
        <begin position="1135"/>
        <end position="1162"/>
    </location>
</feature>
<dbReference type="GO" id="GO:0005829">
    <property type="term" value="C:cytosol"/>
    <property type="evidence" value="ECO:0007669"/>
    <property type="project" value="TreeGrafter"/>
</dbReference>
<feature type="domain" description="Acetophenone carboxylase-like C-terminal" evidence="6">
    <location>
        <begin position="676"/>
        <end position="737"/>
    </location>
</feature>
<evidence type="ECO:0000259" key="6">
    <source>
        <dbReference type="Pfam" id="PF19278"/>
    </source>
</evidence>
<evidence type="ECO:0000259" key="3">
    <source>
        <dbReference type="Pfam" id="PF01968"/>
    </source>
</evidence>
<comment type="caution">
    <text evidence="7">The sequence shown here is derived from an EMBL/GenBank/DDBJ whole genome shotgun (WGS) entry which is preliminary data.</text>
</comment>
<dbReference type="STRING" id="1081102.A0A167XYT9"/>
<dbReference type="EMBL" id="AZHD01000003">
    <property type="protein sequence ID" value="OAA65594.1"/>
    <property type="molecule type" value="Genomic_DNA"/>
</dbReference>
<proteinExistence type="inferred from homology"/>
<evidence type="ECO:0000256" key="1">
    <source>
        <dbReference type="ARBA" id="ARBA00010403"/>
    </source>
</evidence>
<evidence type="ECO:0000259" key="4">
    <source>
        <dbReference type="Pfam" id="PF02538"/>
    </source>
</evidence>
<protein>
    <submittedName>
        <fullName evidence="7">Hydantoinase B/oxoprolinase</fullName>
    </submittedName>
</protein>
<feature type="domain" description="Hydantoinase/oxoprolinase N-terminal" evidence="5">
    <location>
        <begin position="18"/>
        <end position="231"/>
    </location>
</feature>
<dbReference type="OrthoDB" id="3643at2759"/>
<sequence>MATEQPGTPAVQPHSVDFAIDRGGTFTDIWASVPGRPDVVLKLLSVDPVNYEDAPAEGIRRVLEDLTGQPIPRSAPIPKDLIRSIRMGTTVATNALLERKGTRHAFVVTEGFRDLIDIGYQSRPKLFALGIQKPEPLYDEVVEISERITVEGYDEDALKASRPVPKEVPGLFVKGITGDMLRIVHPLDEAEVRSKLEAVRARGIETLAVCFAHSYLYPAHEDRVAALARELGFRHVSTSSSVGSNMVKMISRGSSASADAYLTPEITRYISGFASRFHGGHLDDITCEFMQSDGGLVSHKTFSGLRGILSGPAGGVVGHARTSYDGKSPVVGFDMGGTSTDVSRYGGALEHVFESTTAGVSIQSPQLDINTVAAGGGSMLFWRDGLFKVGPESAGAHPGPASYRKSGPLTVTDANLLLGRLVPEFFPSIFGPSEDQPLDVDIVAKKFAVLTAEINKDTGRNMTPHEVALGFIDVANESMGRPIRALTEARGFETAHHHLATFGGAGGQHACEIAQKLGIGHIVIHKYSSILSAYGMALAEVVQEAQEPSSEILTDAALPGLYGRLEALEAKTAAGLLAQGIRSDAVVQERFLNLRYHGTDTHFMIEQPADGDWLASLEREHQRELSFTFPRTRSVHVDDIRVRGVGKAAESTTDNNKLVDDLTNLPFAPVGKAVPHSVTRAYFADGGMRDTKVYQLSDLTPSAVVAGPAIIIDSTQTIVIVPGAEAKILNAHVVIDLLDIKTKQELAAAETELTVDPIKLSIFGHRFMSIAEQMGRTLQKTSLSLNIKERLDFSCAIFGPDGDLVANAPHVPVHLGSMSYAIKYQHELHRGKLRPGDVLLSNHPQAGGTHLPDITVITPVFQEDGKTICFYTASRGHHLDIGGYRGNSMPPNSTELWQEGAAIKSFFLVRDGRFDEDGIVALLLEPGKYPGCSGSRRLGENLSDLKAQVAANTKGSNLIHALIEEYTMPVVHFYMKKIQENAEVAVRSYLKSAFRKFGGRTLKATDYLDNGSCMKVAITIDETGFGTFDFTGTSCEMLSNMNAPPAITYSALIYTLRLLIGSDIPLNQGCLAPTKVVLPANTFLNPSASPAVCCGNTLTSQRLVDLLLKAFRAASGSQGCMNCFGFFGDSSQPSSAGTDEAATDTDTAAAAPQAAKKDESEGFGFNYGETICGGEGAGPGWHGASGVQIHMTNTRTTDMEIIEKRYPVLIRSFAIRPGSGGKGRYHGGCGIVRDFECRHPLTFGIITERRVHQPYGMFGGENGQSGANYWVKKEADGSERWVNIGSRGQISMKTGDRCVIHTPGGGGWGAPAEDGTGSEGGDSGVGFGLSGEMDGPWTAKVPYPRAAGSVHTMAAAQEASS</sequence>
<evidence type="ECO:0000313" key="7">
    <source>
        <dbReference type="EMBL" id="OAA65594.1"/>
    </source>
</evidence>
<evidence type="ECO:0000259" key="5">
    <source>
        <dbReference type="Pfam" id="PF05378"/>
    </source>
</evidence>
<dbReference type="Pfam" id="PF05378">
    <property type="entry name" value="Hydant_A_N"/>
    <property type="match status" value="1"/>
</dbReference>
<gene>
    <name evidence="7" type="ORF">SPI_02381</name>
</gene>
<dbReference type="Pfam" id="PF01968">
    <property type="entry name" value="Hydantoinase_A"/>
    <property type="match status" value="1"/>
</dbReference>
<dbReference type="InterPro" id="IPR049517">
    <property type="entry name" value="ACX-like_C"/>
</dbReference>
<reference evidence="7 8" key="1">
    <citation type="journal article" date="2016" name="Genome Biol. Evol.">
        <title>Divergent and convergent evolution of fungal pathogenicity.</title>
        <authorList>
            <person name="Shang Y."/>
            <person name="Xiao G."/>
            <person name="Zheng P."/>
            <person name="Cen K."/>
            <person name="Zhan S."/>
            <person name="Wang C."/>
        </authorList>
    </citation>
    <scope>NUCLEOTIDE SEQUENCE [LARGE SCALE GENOMIC DNA]</scope>
    <source>
        <strain evidence="7 8">RCEF 264</strain>
    </source>
</reference>
<dbReference type="InterPro" id="IPR002821">
    <property type="entry name" value="Hydantoinase_A"/>
</dbReference>